<keyword evidence="2" id="KW-1185">Reference proteome</keyword>
<reference evidence="1" key="1">
    <citation type="journal article" date="2023" name="G3 (Bethesda)">
        <title>Whole genome assemblies of Zophobas morio and Tenebrio molitor.</title>
        <authorList>
            <person name="Kaur S."/>
            <person name="Stinson S.A."/>
            <person name="diCenzo G.C."/>
        </authorList>
    </citation>
    <scope>NUCLEOTIDE SEQUENCE</scope>
    <source>
        <strain evidence="1">QUZm001</strain>
    </source>
</reference>
<proteinExistence type="predicted"/>
<protein>
    <submittedName>
        <fullName evidence="1">Uncharacterized protein</fullName>
    </submittedName>
</protein>
<evidence type="ECO:0000313" key="2">
    <source>
        <dbReference type="Proteomes" id="UP001168821"/>
    </source>
</evidence>
<name>A0AA38IIL8_9CUCU</name>
<gene>
    <name evidence="1" type="ORF">Zmor_009336</name>
</gene>
<accession>A0AA38IIL8</accession>
<dbReference type="EMBL" id="JALNTZ010000003">
    <property type="protein sequence ID" value="KAJ3657542.1"/>
    <property type="molecule type" value="Genomic_DNA"/>
</dbReference>
<comment type="caution">
    <text evidence="1">The sequence shown here is derived from an EMBL/GenBank/DDBJ whole genome shotgun (WGS) entry which is preliminary data.</text>
</comment>
<organism evidence="1 2">
    <name type="scientific">Zophobas morio</name>
    <dbReference type="NCBI Taxonomy" id="2755281"/>
    <lineage>
        <taxon>Eukaryota</taxon>
        <taxon>Metazoa</taxon>
        <taxon>Ecdysozoa</taxon>
        <taxon>Arthropoda</taxon>
        <taxon>Hexapoda</taxon>
        <taxon>Insecta</taxon>
        <taxon>Pterygota</taxon>
        <taxon>Neoptera</taxon>
        <taxon>Endopterygota</taxon>
        <taxon>Coleoptera</taxon>
        <taxon>Polyphaga</taxon>
        <taxon>Cucujiformia</taxon>
        <taxon>Tenebrionidae</taxon>
        <taxon>Zophobas</taxon>
    </lineage>
</organism>
<evidence type="ECO:0000313" key="1">
    <source>
        <dbReference type="EMBL" id="KAJ3657542.1"/>
    </source>
</evidence>
<dbReference type="AlphaFoldDB" id="A0AA38IIL8"/>
<sequence length="83" mass="9833">MIHETMAGHTFRIIYYINTCLFNAFRDMENVRAGQRRRRPALMQTSIIRNMLTLLSDSHSYANDMLREHLSIKLWISDKSSLM</sequence>
<dbReference type="Proteomes" id="UP001168821">
    <property type="component" value="Unassembled WGS sequence"/>
</dbReference>